<comment type="similarity">
    <text evidence="11">Belongs to the G-protein coupled receptor 1 family.</text>
</comment>
<dbReference type="GeneTree" id="ENSGT01030000234555"/>
<dbReference type="CDD" id="cd14968">
    <property type="entry name" value="7tmA_Adenosine_R"/>
    <property type="match status" value="1"/>
</dbReference>
<proteinExistence type="inferred from homology"/>
<keyword evidence="2 11" id="KW-1003">Cell membrane</keyword>
<feature type="transmembrane region" description="Helical" evidence="11">
    <location>
        <begin position="41"/>
        <end position="66"/>
    </location>
</feature>
<evidence type="ECO:0000256" key="11">
    <source>
        <dbReference type="RuleBase" id="RU201114"/>
    </source>
</evidence>
<accession>A0AAQ4QP79</accession>
<evidence type="ECO:0000256" key="8">
    <source>
        <dbReference type="ARBA" id="ARBA00023170"/>
    </source>
</evidence>
<feature type="transmembrane region" description="Helical" evidence="11">
    <location>
        <begin position="252"/>
        <end position="268"/>
    </location>
</feature>
<dbReference type="InterPro" id="IPR001634">
    <property type="entry name" value="Adenosn_rcpt"/>
</dbReference>
<reference evidence="14" key="3">
    <citation type="submission" date="2025-09" db="UniProtKB">
        <authorList>
            <consortium name="Ensembl"/>
        </authorList>
    </citation>
    <scope>IDENTIFICATION</scope>
</reference>
<feature type="transmembrane region" description="Helical" evidence="11">
    <location>
        <begin position="198"/>
        <end position="224"/>
    </location>
</feature>
<dbReference type="SUPFAM" id="SSF81321">
    <property type="entry name" value="Family A G protein-coupled receptor-like"/>
    <property type="match status" value="1"/>
</dbReference>
<keyword evidence="10 11" id="KW-0807">Transducer</keyword>
<keyword evidence="3 11" id="KW-0812">Transmembrane</keyword>
<dbReference type="AlphaFoldDB" id="A0AAQ4QP79"/>
<evidence type="ECO:0000256" key="5">
    <source>
        <dbReference type="ARBA" id="ARBA00023040"/>
    </source>
</evidence>
<dbReference type="GO" id="GO:0045202">
    <property type="term" value="C:synapse"/>
    <property type="evidence" value="ECO:0007669"/>
    <property type="project" value="TreeGrafter"/>
</dbReference>
<dbReference type="GO" id="GO:0001609">
    <property type="term" value="F:G protein-coupled adenosine receptor activity"/>
    <property type="evidence" value="ECO:0007669"/>
    <property type="project" value="UniProtKB-UniRule"/>
</dbReference>
<dbReference type="SMART" id="SM01381">
    <property type="entry name" value="7TM_GPCR_Srsx"/>
    <property type="match status" value="1"/>
</dbReference>
<keyword evidence="5 11" id="KW-0297">G-protein coupled receptor</keyword>
<feature type="transmembrane region" description="Helical" evidence="11">
    <location>
        <begin position="106"/>
        <end position="134"/>
    </location>
</feature>
<feature type="transmembrane region" description="Helical" evidence="11">
    <location>
        <begin position="155"/>
        <end position="178"/>
    </location>
</feature>
<dbReference type="PANTHER" id="PTHR24246:SF54">
    <property type="entry name" value="ADENOSINE RECEPTOR A1-RELATED"/>
    <property type="match status" value="1"/>
</dbReference>
<comment type="subcellular location">
    <subcellularLocation>
        <location evidence="1 11">Cell membrane</location>
        <topology evidence="1 11">Multi-pass membrane protein</topology>
    </subcellularLocation>
</comment>
<sequence length="351" mass="39192">MISGTARHGAAHSGSDSHSDSLRRLPPDLCRMESTMDTGTVIYMFLELLVAVSCCLGNALVILALWTSKSLHQPTFCLIVCLAVTDFLVGLVAIPLAVFVDSKVKTSFHVCLFLCCVTILLTLVSVLCLMAIAVDRFLRVYIPLRYKRTITQRHSCLVVAVCWLLAIPLSFAPMLGWNQNGTNSTIKCSFIKVVPLSYLVYFNFFLCNLIPLSVMTVLYGYIFCTIRGNLREKPGERPQNTSQNYLKKEKQLAGSLSLVLFLFALSWLPLHIMNTIDYFNGPRTVHKIAIYVGILLSHANSAVNPVVYAFKIKKIKTAYIELWRKYIACRGENQGTQTSQSTDNNLSNNDS</sequence>
<evidence type="ECO:0000256" key="10">
    <source>
        <dbReference type="ARBA" id="ARBA00023224"/>
    </source>
</evidence>
<evidence type="ECO:0000256" key="3">
    <source>
        <dbReference type="ARBA" id="ARBA00022692"/>
    </source>
</evidence>
<feature type="domain" description="G-protein coupled receptors family 1 profile" evidence="13">
    <location>
        <begin position="57"/>
        <end position="308"/>
    </location>
</feature>
<keyword evidence="7 11" id="KW-1015">Disulfide bond</keyword>
<dbReference type="PROSITE" id="PS00237">
    <property type="entry name" value="G_PROTEIN_RECEP_F1_1"/>
    <property type="match status" value="1"/>
</dbReference>
<dbReference type="PRINTS" id="PR00424">
    <property type="entry name" value="ADENOSINER"/>
</dbReference>
<evidence type="ECO:0000313" key="14">
    <source>
        <dbReference type="Ensembl" id="ENSGACP00000051911.1"/>
    </source>
</evidence>
<dbReference type="PROSITE" id="PS50262">
    <property type="entry name" value="G_PROTEIN_RECEP_F1_2"/>
    <property type="match status" value="1"/>
</dbReference>
<feature type="transmembrane region" description="Helical" evidence="11">
    <location>
        <begin position="78"/>
        <end position="100"/>
    </location>
</feature>
<evidence type="ECO:0000256" key="6">
    <source>
        <dbReference type="ARBA" id="ARBA00023136"/>
    </source>
</evidence>
<dbReference type="InterPro" id="IPR000276">
    <property type="entry name" value="GPCR_Rhodpsn"/>
</dbReference>
<evidence type="ECO:0000256" key="12">
    <source>
        <dbReference type="SAM" id="MobiDB-lite"/>
    </source>
</evidence>
<keyword evidence="8 11" id="KW-0675">Receptor</keyword>
<evidence type="ECO:0000256" key="7">
    <source>
        <dbReference type="ARBA" id="ARBA00023157"/>
    </source>
</evidence>
<keyword evidence="15" id="KW-1185">Reference proteome</keyword>
<feature type="transmembrane region" description="Helical" evidence="11">
    <location>
        <begin position="288"/>
        <end position="310"/>
    </location>
</feature>
<organism evidence="14 15">
    <name type="scientific">Gasterosteus aculeatus aculeatus</name>
    <name type="common">three-spined stickleback</name>
    <dbReference type="NCBI Taxonomy" id="481459"/>
    <lineage>
        <taxon>Eukaryota</taxon>
        <taxon>Metazoa</taxon>
        <taxon>Chordata</taxon>
        <taxon>Craniata</taxon>
        <taxon>Vertebrata</taxon>
        <taxon>Euteleostomi</taxon>
        <taxon>Actinopterygii</taxon>
        <taxon>Neopterygii</taxon>
        <taxon>Teleostei</taxon>
        <taxon>Neoteleostei</taxon>
        <taxon>Acanthomorphata</taxon>
        <taxon>Eupercaria</taxon>
        <taxon>Perciformes</taxon>
        <taxon>Cottioidei</taxon>
        <taxon>Gasterosteales</taxon>
        <taxon>Gasterosteidae</taxon>
        <taxon>Gasterosteus</taxon>
    </lineage>
</organism>
<keyword evidence="4 11" id="KW-1133">Transmembrane helix</keyword>
<keyword evidence="6 11" id="KW-0472">Membrane</keyword>
<protein>
    <recommendedName>
        <fullName evidence="13">G-protein coupled receptors family 1 profile domain-containing protein</fullName>
    </recommendedName>
</protein>
<dbReference type="InterPro" id="IPR017452">
    <property type="entry name" value="GPCR_Rhodpsn_7TM"/>
</dbReference>
<reference evidence="14" key="2">
    <citation type="submission" date="2025-08" db="UniProtKB">
        <authorList>
            <consortium name="Ensembl"/>
        </authorList>
    </citation>
    <scope>IDENTIFICATION</scope>
</reference>
<dbReference type="GO" id="GO:0030425">
    <property type="term" value="C:dendrite"/>
    <property type="evidence" value="ECO:0007669"/>
    <property type="project" value="TreeGrafter"/>
</dbReference>
<evidence type="ECO:0000256" key="4">
    <source>
        <dbReference type="ARBA" id="ARBA00022989"/>
    </source>
</evidence>
<evidence type="ECO:0000259" key="13">
    <source>
        <dbReference type="PROSITE" id="PS50262"/>
    </source>
</evidence>
<reference evidence="14 15" key="1">
    <citation type="journal article" date="2021" name="G3 (Bethesda)">
        <title>Improved contiguity of the threespine stickleback genome using long-read sequencing.</title>
        <authorList>
            <person name="Nath S."/>
            <person name="Shaw D.E."/>
            <person name="White M.A."/>
        </authorList>
    </citation>
    <scope>NUCLEOTIDE SEQUENCE [LARGE SCALE GENOMIC DNA]</scope>
    <source>
        <strain evidence="14 15">Lake Benthic</strain>
    </source>
</reference>
<evidence type="ECO:0000256" key="9">
    <source>
        <dbReference type="ARBA" id="ARBA00023180"/>
    </source>
</evidence>
<dbReference type="PANTHER" id="PTHR24246">
    <property type="entry name" value="OLFACTORY RECEPTOR AND ADENOSINE RECEPTOR"/>
    <property type="match status" value="1"/>
</dbReference>
<keyword evidence="9 11" id="KW-0325">Glycoprotein</keyword>
<feature type="region of interest" description="Disordered" evidence="12">
    <location>
        <begin position="1"/>
        <end position="22"/>
    </location>
</feature>
<dbReference type="PRINTS" id="PR00237">
    <property type="entry name" value="GPCRRHODOPSN"/>
</dbReference>
<dbReference type="Pfam" id="PF00001">
    <property type="entry name" value="7tm_1"/>
    <property type="match status" value="1"/>
</dbReference>
<evidence type="ECO:0000256" key="2">
    <source>
        <dbReference type="ARBA" id="ARBA00022475"/>
    </source>
</evidence>
<dbReference type="Ensembl" id="ENSGACT00000077558.1">
    <property type="protein sequence ID" value="ENSGACP00000051911.1"/>
    <property type="gene ID" value="ENSGACG00000037066.1"/>
</dbReference>
<dbReference type="GO" id="GO:0005886">
    <property type="term" value="C:plasma membrane"/>
    <property type="evidence" value="ECO:0007669"/>
    <property type="project" value="UniProtKB-SubCell"/>
</dbReference>
<dbReference type="Proteomes" id="UP000007635">
    <property type="component" value="Chromosome XVII"/>
</dbReference>
<dbReference type="Gene3D" id="1.20.1070.10">
    <property type="entry name" value="Rhodopsin 7-helix transmembrane proteins"/>
    <property type="match status" value="1"/>
</dbReference>
<evidence type="ECO:0000313" key="15">
    <source>
        <dbReference type="Proteomes" id="UP000007635"/>
    </source>
</evidence>
<feature type="compositionally biased region" description="Low complexity" evidence="12">
    <location>
        <begin position="1"/>
        <end position="14"/>
    </location>
</feature>
<name>A0AAQ4QP79_GASAC</name>
<evidence type="ECO:0000256" key="1">
    <source>
        <dbReference type="ARBA" id="ARBA00004651"/>
    </source>
</evidence>